<name>W6ZZQ1_9APIC</name>
<sequence>MTPNRKIKEWDNQSVRERKVLIKKNDIQYNISTRMKPEGDLQNDTAKTSLQNKETRKYPEDTRRTRHLHKRNKQQSKILTIPQKRGMFIKGTKLQGTSSEYHQKKGGSIHIKQRKHNSIYTQAGTGRKHHRNAAEKKYLHKKNGLADEYLPGNMTEGKAIFIKETNRKTSLI</sequence>
<protein>
    <submittedName>
        <fullName evidence="2">Uncharacterized protein</fullName>
    </submittedName>
</protein>
<keyword evidence="3" id="KW-1185">Reference proteome</keyword>
<dbReference type="GeneID" id="20038315"/>
<evidence type="ECO:0000313" key="3">
    <source>
        <dbReference type="Proteomes" id="UP000030640"/>
    </source>
</evidence>
<reference evidence="2 3" key="1">
    <citation type="submission" date="2013-02" db="EMBL/GenBank/DDBJ databases">
        <title>The Genome Sequence of Plasmodium inui San Antonio 1.</title>
        <authorList>
            <consortium name="The Broad Institute Genome Sequencing Platform"/>
            <consortium name="The Broad Institute Genome Sequencing Center for Infectious Disease"/>
            <person name="Neafsey D."/>
            <person name="Cheeseman I."/>
            <person name="Volkman S."/>
            <person name="Adams J."/>
            <person name="Walker B."/>
            <person name="Young S.K."/>
            <person name="Zeng Q."/>
            <person name="Gargeya S."/>
            <person name="Fitzgerald M."/>
            <person name="Haas B."/>
            <person name="Abouelleil A."/>
            <person name="Alvarado L."/>
            <person name="Arachchi H.M."/>
            <person name="Berlin A.M."/>
            <person name="Chapman S.B."/>
            <person name="Dewar J."/>
            <person name="Goldberg J."/>
            <person name="Griggs A."/>
            <person name="Gujja S."/>
            <person name="Hansen M."/>
            <person name="Howarth C."/>
            <person name="Imamovic A."/>
            <person name="Larimer J."/>
            <person name="McCowan C."/>
            <person name="Murphy C."/>
            <person name="Neiman D."/>
            <person name="Pearson M."/>
            <person name="Priest M."/>
            <person name="Roberts A."/>
            <person name="Saif S."/>
            <person name="Shea T."/>
            <person name="Sisk P."/>
            <person name="Sykes S."/>
            <person name="Wortman J."/>
            <person name="Nusbaum C."/>
            <person name="Birren B."/>
        </authorList>
    </citation>
    <scope>NUCLEOTIDE SEQUENCE [LARGE SCALE GENOMIC DNA]</scope>
    <source>
        <strain evidence="2 3">San Antonio 1</strain>
    </source>
</reference>
<feature type="region of interest" description="Disordered" evidence="1">
    <location>
        <begin position="35"/>
        <end position="74"/>
    </location>
</feature>
<proteinExistence type="predicted"/>
<organism evidence="2 3">
    <name type="scientific">Plasmodium inui San Antonio 1</name>
    <dbReference type="NCBI Taxonomy" id="1237626"/>
    <lineage>
        <taxon>Eukaryota</taxon>
        <taxon>Sar</taxon>
        <taxon>Alveolata</taxon>
        <taxon>Apicomplexa</taxon>
        <taxon>Aconoidasida</taxon>
        <taxon>Haemosporida</taxon>
        <taxon>Plasmodiidae</taxon>
        <taxon>Plasmodium</taxon>
        <taxon>Plasmodium (Plasmodium)</taxon>
    </lineage>
</organism>
<dbReference type="EMBL" id="KI965471">
    <property type="protein sequence ID" value="EUD66407.1"/>
    <property type="molecule type" value="Genomic_DNA"/>
</dbReference>
<evidence type="ECO:0000256" key="1">
    <source>
        <dbReference type="SAM" id="MobiDB-lite"/>
    </source>
</evidence>
<feature type="compositionally biased region" description="Basic residues" evidence="1">
    <location>
        <begin position="64"/>
        <end position="74"/>
    </location>
</feature>
<gene>
    <name evidence="2" type="ORF">C922_03041</name>
</gene>
<feature type="compositionally biased region" description="Basic and acidic residues" evidence="1">
    <location>
        <begin position="53"/>
        <end position="63"/>
    </location>
</feature>
<dbReference type="VEuPathDB" id="PlasmoDB:C922_03041"/>
<dbReference type="Proteomes" id="UP000030640">
    <property type="component" value="Unassembled WGS sequence"/>
</dbReference>
<accession>W6ZZQ1</accession>
<dbReference type="RefSeq" id="XP_008816855.1">
    <property type="nucleotide sequence ID" value="XM_008818633.1"/>
</dbReference>
<dbReference type="AlphaFoldDB" id="W6ZZQ1"/>
<feature type="compositionally biased region" description="Polar residues" evidence="1">
    <location>
        <begin position="42"/>
        <end position="52"/>
    </location>
</feature>
<evidence type="ECO:0000313" key="2">
    <source>
        <dbReference type="EMBL" id="EUD66407.1"/>
    </source>
</evidence>